<dbReference type="FunFam" id="3.20.180.20:FF:000001">
    <property type="entry name" value="Dynein axonemal heavy chain 5"/>
    <property type="match status" value="1"/>
</dbReference>
<dbReference type="Pfam" id="PF12780">
    <property type="entry name" value="AAA_8"/>
    <property type="match status" value="1"/>
</dbReference>
<dbReference type="InterPro" id="IPR013594">
    <property type="entry name" value="Dynein_heavy_tail"/>
</dbReference>
<keyword evidence="6" id="KW-0547">Nucleotide-binding</keyword>
<feature type="coiled-coil region" evidence="14">
    <location>
        <begin position="3513"/>
        <end position="3561"/>
    </location>
</feature>
<keyword evidence="8" id="KW-0243">Dynein</keyword>
<dbReference type="Pfam" id="PF17852">
    <property type="entry name" value="Dynein_AAA_lid"/>
    <property type="match status" value="1"/>
</dbReference>
<dbReference type="InterPro" id="IPR026983">
    <property type="entry name" value="DHC"/>
</dbReference>
<dbReference type="GO" id="GO:0005858">
    <property type="term" value="C:axonemal dynein complex"/>
    <property type="evidence" value="ECO:0007669"/>
    <property type="project" value="TreeGrafter"/>
</dbReference>
<evidence type="ECO:0000256" key="14">
    <source>
        <dbReference type="SAM" id="Coils"/>
    </source>
</evidence>
<dbReference type="Gene3D" id="1.10.472.130">
    <property type="match status" value="1"/>
</dbReference>
<dbReference type="InterPro" id="IPR003593">
    <property type="entry name" value="AAA+_ATPase"/>
</dbReference>
<dbReference type="InterPro" id="IPR013602">
    <property type="entry name" value="Dynein_heavy_linker"/>
</dbReference>
<dbReference type="Gene3D" id="1.10.8.720">
    <property type="entry name" value="Region D6 of dynein motor"/>
    <property type="match status" value="1"/>
</dbReference>
<dbReference type="Gene3D" id="1.10.8.1220">
    <property type="match status" value="1"/>
</dbReference>
<dbReference type="InterPro" id="IPR043157">
    <property type="entry name" value="Dynein_AAA1S"/>
</dbReference>
<dbReference type="InterPro" id="IPR024317">
    <property type="entry name" value="Dynein_heavy_chain_D4_dom"/>
</dbReference>
<keyword evidence="13" id="KW-0966">Cell projection</keyword>
<dbReference type="Pfam" id="PF12774">
    <property type="entry name" value="AAA_6"/>
    <property type="match status" value="1"/>
</dbReference>
<dbReference type="Pfam" id="PF03028">
    <property type="entry name" value="Dynein_heavy"/>
    <property type="match status" value="1"/>
</dbReference>
<gene>
    <name evidence="16" type="ORF">CRM22_004524</name>
</gene>
<dbReference type="FunFam" id="1.10.8.710:FF:000003">
    <property type="entry name" value="Dynein axonemal heavy chain 5"/>
    <property type="match status" value="1"/>
</dbReference>
<dbReference type="Gene3D" id="6.10.140.1060">
    <property type="match status" value="1"/>
</dbReference>
<evidence type="ECO:0000256" key="2">
    <source>
        <dbReference type="ARBA" id="ARBA00008887"/>
    </source>
</evidence>
<evidence type="ECO:0000256" key="5">
    <source>
        <dbReference type="ARBA" id="ARBA00022737"/>
    </source>
</evidence>
<feature type="domain" description="AAA+ ATPase" evidence="15">
    <location>
        <begin position="2661"/>
        <end position="2829"/>
    </location>
</feature>
<dbReference type="GO" id="GO:0045505">
    <property type="term" value="F:dynein intermediate chain binding"/>
    <property type="evidence" value="ECO:0007669"/>
    <property type="project" value="InterPro"/>
</dbReference>
<evidence type="ECO:0000256" key="1">
    <source>
        <dbReference type="ARBA" id="ARBA00004430"/>
    </source>
</evidence>
<dbReference type="Pfam" id="PF17857">
    <property type="entry name" value="AAA_lid_1"/>
    <property type="match status" value="1"/>
</dbReference>
<feature type="domain" description="AAA+ ATPase" evidence="15">
    <location>
        <begin position="3036"/>
        <end position="3176"/>
    </location>
</feature>
<comment type="caution">
    <text evidence="16">The sequence shown here is derived from an EMBL/GenBank/DDBJ whole genome shotgun (WGS) entry which is preliminary data.</text>
</comment>
<dbReference type="GO" id="GO:0008569">
    <property type="term" value="F:minus-end-directed microtubule motor activity"/>
    <property type="evidence" value="ECO:0007669"/>
    <property type="project" value="InterPro"/>
</dbReference>
<dbReference type="InterPro" id="IPR041466">
    <property type="entry name" value="Dynein_AAA5_ext"/>
</dbReference>
<evidence type="ECO:0000256" key="6">
    <source>
        <dbReference type="ARBA" id="ARBA00022741"/>
    </source>
</evidence>
<dbReference type="InterPro" id="IPR035706">
    <property type="entry name" value="AAA_9"/>
</dbReference>
<dbReference type="Pfam" id="PF18199">
    <property type="entry name" value="Dynein_C"/>
    <property type="match status" value="2"/>
</dbReference>
<keyword evidence="11" id="KW-0505">Motor protein</keyword>
<dbReference type="FunFam" id="3.40.50.300:FF:000049">
    <property type="entry name" value="Dynein, axonemal, heavy chain 5"/>
    <property type="match status" value="1"/>
</dbReference>
<accession>A0A4S2LVP2</accession>
<feature type="domain" description="AAA+ ATPase" evidence="15">
    <location>
        <begin position="2058"/>
        <end position="2205"/>
    </location>
</feature>
<dbReference type="FunFam" id="1.20.140.100:FF:000003">
    <property type="entry name" value="Dynein, axonemal, heavy chain 5"/>
    <property type="match status" value="1"/>
</dbReference>
<keyword evidence="12" id="KW-0206">Cytoskeleton</keyword>
<dbReference type="Gene3D" id="1.20.920.30">
    <property type="match status" value="1"/>
</dbReference>
<dbReference type="InterPro" id="IPR027417">
    <property type="entry name" value="P-loop_NTPase"/>
</dbReference>
<dbReference type="PANTHER" id="PTHR46532">
    <property type="entry name" value="MALE FERTILITY FACTOR KL5"/>
    <property type="match status" value="1"/>
</dbReference>
<dbReference type="InterPro" id="IPR043160">
    <property type="entry name" value="Dynein_C_barrel"/>
</dbReference>
<keyword evidence="9 14" id="KW-0175">Coiled coil</keyword>
<dbReference type="Gene3D" id="1.20.140.100">
    <property type="entry name" value="Dynein heavy chain, N-terminal domain 2"/>
    <property type="match status" value="1"/>
</dbReference>
<dbReference type="GO" id="GO:0007018">
    <property type="term" value="P:microtubule-based movement"/>
    <property type="evidence" value="ECO:0007669"/>
    <property type="project" value="InterPro"/>
</dbReference>
<evidence type="ECO:0000256" key="8">
    <source>
        <dbReference type="ARBA" id="ARBA00023017"/>
    </source>
</evidence>
<dbReference type="STRING" id="147828.A0A4S2LVP2"/>
<dbReference type="InterPro" id="IPR041589">
    <property type="entry name" value="DNAH3_AAA_lid_1"/>
</dbReference>
<dbReference type="SUPFAM" id="SSF52540">
    <property type="entry name" value="P-loop containing nucleoside triphosphate hydrolases"/>
    <property type="match status" value="4"/>
</dbReference>
<dbReference type="InterPro" id="IPR042219">
    <property type="entry name" value="AAA_lid_11_sf"/>
</dbReference>
<feature type="coiled-coil region" evidence="14">
    <location>
        <begin position="3867"/>
        <end position="3904"/>
    </location>
</feature>
<dbReference type="FunFam" id="1.10.8.1220:FF:000001">
    <property type="entry name" value="Dynein axonemal heavy chain 5"/>
    <property type="match status" value="1"/>
</dbReference>
<dbReference type="Gene3D" id="1.20.1270.280">
    <property type="match status" value="1"/>
</dbReference>
<dbReference type="GO" id="GO:0005524">
    <property type="term" value="F:ATP binding"/>
    <property type="evidence" value="ECO:0007669"/>
    <property type="project" value="UniProtKB-KW"/>
</dbReference>
<evidence type="ECO:0000256" key="12">
    <source>
        <dbReference type="ARBA" id="ARBA00023212"/>
    </source>
</evidence>
<evidence type="ECO:0000256" key="4">
    <source>
        <dbReference type="ARBA" id="ARBA00022701"/>
    </source>
</evidence>
<reference evidence="16 17" key="1">
    <citation type="journal article" date="2019" name="BMC Genomics">
        <title>New insights from Opisthorchis felineus genome: update on genomics of the epidemiologically important liver flukes.</title>
        <authorList>
            <person name="Ershov N.I."/>
            <person name="Mordvinov V.A."/>
            <person name="Prokhortchouk E.B."/>
            <person name="Pakharukova M.Y."/>
            <person name="Gunbin K.V."/>
            <person name="Ustyantsev K."/>
            <person name="Genaev M.A."/>
            <person name="Blinov A.G."/>
            <person name="Mazur A."/>
            <person name="Boulygina E."/>
            <person name="Tsygankova S."/>
            <person name="Khrameeva E."/>
            <person name="Chekanov N."/>
            <person name="Fan G."/>
            <person name="Xiao A."/>
            <person name="Zhang H."/>
            <person name="Xu X."/>
            <person name="Yang H."/>
            <person name="Solovyev V."/>
            <person name="Lee S.M."/>
            <person name="Liu X."/>
            <person name="Afonnikov D.A."/>
            <person name="Skryabin K.G."/>
        </authorList>
    </citation>
    <scope>NUCLEOTIDE SEQUENCE [LARGE SCALE GENOMIC DNA]</scope>
    <source>
        <strain evidence="16">AK-0245</strain>
        <tissue evidence="16">Whole organism</tissue>
    </source>
</reference>
<keyword evidence="3" id="KW-0963">Cytoplasm</keyword>
<dbReference type="OrthoDB" id="286107at2759"/>
<dbReference type="Gene3D" id="1.10.287.2620">
    <property type="match status" value="1"/>
</dbReference>
<dbReference type="Proteomes" id="UP000308267">
    <property type="component" value="Unassembled WGS sequence"/>
</dbReference>
<dbReference type="InterPro" id="IPR024743">
    <property type="entry name" value="Dynein_HC_stalk"/>
</dbReference>
<dbReference type="InterPro" id="IPR004273">
    <property type="entry name" value="Dynein_heavy_D6_P-loop"/>
</dbReference>
<dbReference type="InterPro" id="IPR042228">
    <property type="entry name" value="Dynein_linker_3"/>
</dbReference>
<dbReference type="Pfam" id="PF12777">
    <property type="entry name" value="MT"/>
    <property type="match status" value="1"/>
</dbReference>
<evidence type="ECO:0000256" key="7">
    <source>
        <dbReference type="ARBA" id="ARBA00022840"/>
    </source>
</evidence>
<evidence type="ECO:0000256" key="3">
    <source>
        <dbReference type="ARBA" id="ARBA00022490"/>
    </source>
</evidence>
<dbReference type="Pfam" id="PF12781">
    <property type="entry name" value="AAA_9"/>
    <property type="match status" value="1"/>
</dbReference>
<dbReference type="SMART" id="SM00382">
    <property type="entry name" value="AAA"/>
    <property type="match status" value="3"/>
</dbReference>
<dbReference type="FunFam" id="3.40.50.300:FF:000044">
    <property type="entry name" value="Dynein heavy chain 5, axonemal"/>
    <property type="match status" value="1"/>
</dbReference>
<keyword evidence="7" id="KW-0067">ATP-binding</keyword>
<dbReference type="Pfam" id="PF12775">
    <property type="entry name" value="AAA_7"/>
    <property type="match status" value="1"/>
</dbReference>
<name>A0A4S2LVP2_OPIFE</name>
<evidence type="ECO:0000256" key="13">
    <source>
        <dbReference type="ARBA" id="ARBA00023273"/>
    </source>
</evidence>
<dbReference type="InterPro" id="IPR042222">
    <property type="entry name" value="Dynein_2_N"/>
</dbReference>
<evidence type="ECO:0000256" key="10">
    <source>
        <dbReference type="ARBA" id="ARBA00023069"/>
    </source>
</evidence>
<feature type="coiled-coil region" evidence="14">
    <location>
        <begin position="3286"/>
        <end position="3320"/>
    </location>
</feature>
<dbReference type="Gene3D" id="3.40.50.300">
    <property type="entry name" value="P-loop containing nucleotide triphosphate hydrolases"/>
    <property type="match status" value="5"/>
</dbReference>
<dbReference type="GO" id="GO:0097729">
    <property type="term" value="C:9+2 motile cilium"/>
    <property type="evidence" value="ECO:0007669"/>
    <property type="project" value="UniProtKB-ARBA"/>
</dbReference>
<dbReference type="Pfam" id="PF08385">
    <property type="entry name" value="DHC_N1"/>
    <property type="match status" value="1"/>
</dbReference>
<keyword evidence="4" id="KW-0493">Microtubule</keyword>
<keyword evidence="5" id="KW-0677">Repeat</keyword>
<dbReference type="InterPro" id="IPR035699">
    <property type="entry name" value="AAA_6"/>
</dbReference>
<evidence type="ECO:0000313" key="17">
    <source>
        <dbReference type="Proteomes" id="UP000308267"/>
    </source>
</evidence>
<evidence type="ECO:0000256" key="9">
    <source>
        <dbReference type="ARBA" id="ARBA00023054"/>
    </source>
</evidence>
<dbReference type="GO" id="GO:0051959">
    <property type="term" value="F:dynein light intermediate chain binding"/>
    <property type="evidence" value="ECO:0007669"/>
    <property type="project" value="InterPro"/>
</dbReference>
<dbReference type="Gene3D" id="3.10.490.20">
    <property type="match status" value="1"/>
</dbReference>
<protein>
    <recommendedName>
        <fullName evidence="15">AAA+ ATPase domain-containing protein</fullName>
    </recommendedName>
</protein>
<sequence>MELSDVPSRTSDDNVTLHNKFGPLHEHICRLVSERFHISQDQAQECMLNENCIESVNLFLDSLEDDYALAVYNVIGNMKKSYTEVAYGTPSDAYGADSSLFFMKSGSSEPLSRENFNKYVSCFMLQKDENNLKSLHFLISTLYLPLLIQQKSYLGELPPQHKSDFINEVKDYVHAMNCSVACLAEKVTLATCQEINLGSARDVSRCLELSQNLSSLGTVEECASRWMQQISVELREVNLVREELDTDGPHTEIQFWKCRMTRLNSLIDQLKRPDIENVSKILKMAQSKTLEAWSDLEKQIQVAYKEARENSKFLQLVKKHCDPLYRCQIPEMKRTVLNLIKVLHLICSYSTHYRMFTNMTILFTKITNQMVKGCVDYLTENGTASIWGQPVEVILTRLNDCIALNEAYHAAYHKISGESTEGVSDNKFRYSEIQIFGAFDEFIERLHALKFILNTFKHYSGIEKLCLERRDVLLDQLDKLRADITRKNYDCLSIDNARFARDMANFTESVRNLEQNTEVALTELLQHGGSVYLSMLRMLQMDSTELTFPGQFQRYKRLFAAFRNEMENIATTYTRQCEDPPLERDMPPFAGRIGWARMLYLRISQPMSLFWNNVPALRDTRDGMKAVGRYNRLGEALVAYEVLIYRNWKSQIKHLIHGTEAPLLVMVKEDNNVSELINYDVNLRALFREIVCMDRYSCPIPDLARAMHFRSQFLKTRRNKLQYMLSRVNSMFKRISPELEKLLTVRLYKFYRLYYRGFYEHDWYSALADQWMQEVESEVDSLENLLTRAQDILNNQILVVIDKIAKYALIGLPNPPDTQDADQASVLNDDVLFNSNFPELSFGARDRTGGVQRSLWPSTAWDVYDLVRTVHRQTSQGAQALQTMSQTVQNAANRYVNMLTEDFREYLQRFDQNMIPEVGFVEDDLDNQMTSVNARRRPLRLPFTNVSGAAEEARRKKLIGKIVTAIEEQMHVFGQRTLDAVIKAVRSSLEEIWRYFGMKEAGNLLKDVPLGRRVNAGSIKPHPIVQCDVMLIGDRLVLRPPLEEIQTALRALNGCLITCTKFIGKWMDPQQLPGYPLAPGLRRLAASMSRISKTTRAKTEPLVSTDTKKEVSLYDRNSVILMQSAASFLDSKIGKLTVSQTRSREDEKGAIGARSISTVTSTKDSDSVELLTNCFQDVRHDREIYRAQTMLVTWQNTMKKVLFLPRGQVKELRTVTQPLEIFASLWKISPTAHLNRFLNDFDKPTLAEFEVKFQELQELGSKLDRLFCLYIVGPLEVHTETFRLSVQKLLTEHKNIFVQKFIELFITPIQPIVCLLDEFDRTISRTITNFDDIFCAVEALKKFRSQEISMDMTLLQAEEAQAMLNKYSLGLSQNQADRIEAARWALTRLTDRISSTVDHILEIMPARQKYLAELSAEVRELVKQFLIDFQQRGPLCPDLTQYEAVDRQLVFRNAYEQLMKKAESCARGERLVGLTPISLIGMRQVGQQLDLLQRLYGLCSEVNRKLEACFLTPWKDADLPQLHEALLDFLMRCQHLPKALKNWPTYLELSVKLNEYVGKMSLLNMFRTSAMKSRHWQQIGALVGIENLDPDVNDVTLGTMLHLPIALNDSGLREQAEEICIGATREKDIETRLNAVILEWSQKDLELAPFKNRGNILLNSDRMQELIQQLEESMQVLEALSNNRYNVPFRASIQQWVQLLSTTCETLELWLQVQSLWVYLEAVFIGSDVAQQLPEAAKKFYVVDRNWVRLMERALDAQNAVAYCTADSSLQDLLPRLRDQLESCQHSLSKYLESKRMLFPRFFFVSDSVLLEILGQASDPAAVQKHLMAVFDNTKSLSFTQEKQCHMILKVHSAEGQELELAKPVYCQGPVEAWLSNLLTEIQDSLHRKVRASYISTFDGEFRLLEFLDYYPAQVGILGLQFIWTRESTIALDDLRYDPRSTQHTNKQFHQMLLQLIERTTENLTATERVKYETFITIHLHQKDIFENLCNLGISSSTDFEWTKQTRAFLLEDSDKCVIAITDVKFIYQNEFLGCVERLVVTPLTDRCYITLAQALNLGFGGCPTGPAGTGKTETVKDMGRCLGQYVVQFNCSGQMQIAGLGRIFKGLAQSGVWGCFDEFNRIELPVLSAAAQQIAILLQAKREQKTSFPFADGDIIPMNSEFGIFITLNPGYAGRQDLPENLKISFRMVAMMIPDRQIIIRVKLAACGFVNSVNLARKFHCLNQICEEELTKQVHYDFGLRNVLSVLRCLGAARRLHREEPEEQIVMTVLRDMNLSKLIDQDEPLFLSLLDDLFPGGALENEQPNTTLLDTIHKQTIEAKLIPHKPWITKVGNLYEMQRVRHGVMALGPSGTGKTKCISVLLQALSSLGRPHREVRMNPKAITTAEMFGYSISAAQDWVDGIFTTLWRRTLRLKPSESCWLILDGPVDATWIENLNSVLDDSKILTLANGDRIAMVPNCKLVFEVDSVDNGSPATISRLGMVYLSSASLTWAIIFQAWLQKQTQTVAETVGPLVNNLFGRMMNFVQSKLQPRVHYLEAFYICQLCDLLSGMIDEATSTIKLQNVTIFCLAWSCGCLLDVDDRRKLDQYMRGLYSGVELPGKDGRTVFNYRVDDDGLWELWSAGLETYISTAQMQQPFHSILIPNEHTVAAQLLMEVIGKQSKAPLLVGESGTGKTVLVRNYLSRLRSDLNISKVYSFSSSTTAAMFQRGMESFIERRVGSTYGPPKGGKLTVFIDDINMPMPNEWGDQVANELVRQLMEMGGVYSLDKVGEFLSIMDVKFVAAMTTPGGGRSDIPSRLKRQFCLFHILLPGVAAIDYIFRSIALSYISTERGFRREIVNLVRSLVGITRAIWEQTKAKMLPTPTRFFYFFNLRDLTRIWQGIVEIDPEVYKEKDEMLMLWQHEVRRVLSDRLISVEDRDWFEHTLQSAVDQEFGADWLDYVSQEVFVVDFMRDASSNLRSKHSSESSEVTYRSAGSDFHRPKVYEPVLNISVLRSRIELLQNQLNTLRTGRKSGLVFYTDAIRHLVRISRAIRNSCGHALLVGISGSGKQALARLSALIAGYRVFECLTSSETQLEDFMEGLKQLHRTISEKDAGCVLLIPDEKVHDESCYEYVNQLLTTGYSPNLFQRDEFEELLGSIEGVSAYGASNQSSDLEGRLEVYQDRIRENLHIVLCFSSLRNSFRQRVMSYPGLLAGCVIDWFDEWPEEALISVGHRFLADFPPVNEQYVKAVASIHNSVVFAATDYSNKYQRNICITPNNFLMYTKEIKQTYQEIWDRLNFDLEHMESGVEKLHEAQKSIDELRRLMLQKETELEQANLDANRVLGVVKIQAQIAEQTRNHMLQVKDRLESIVHCISVDRMAAREQFEAAKPALQEAEEALNTLRPSDIATLRKLQKPPHLIMRLMDCVMIMFYSRLEPVRSDRERGTFATSWNDALRLLMNPNFLTNLLQYPKHRMNEEIIDLLEPYTSSPDYNISTAKKVCGNVAGLLQWTLSMVRYYWVSKRVIPLQDNLAALEVKLVKAKASLKAAECTLEEKTRLLEEAQMEYENALARNMRLEDETKSCYYRLNTSHALIEGLSSELLRWTSKSVQLKTEIEELGGDVLQVAAFLTYCGAFNQSYRNRLLTNWHSDLIRQQLPHRPKMDLIAFLVEPSVLNDWALQGLPVDEVSIQNAIITTKSHRYCLMIDPQAQGKTWLSNSYEKTITVTSVTDNAFITQLEDAMNFGLPLLVEDISEKLNPIILALLEETATQLEASKVITFGDKQCLVAPNFRLYLTTHLSKPNFPSDVGSRMTIIDFSTTLHGLEDQLLARVINVERAKVERARLELIADVANNRRLISKLEHDLLHHLVSCQGSLIDDMNLVGVLRAAKDTAQTVTKQLAQAADAEMEIDEAREAYRAVAVRGSLMYFILAELSTVNQMYQFGLPQFIQLFDNSLLQSERSPVTQRRITNILQYMTKSVWRFVMRSLFKKDRLTFTLILAIRLQQNVGSIRNSEMDVLVRGGSMYTIADCPAKPARWIPDTAWINLKALSKVPVFSGLMQHIIHHERQWKQWYDREFPEEFPIPAPCEAELRPFARLLLIRCWCLDRFLAQAKKYISQVLGPSFAEDVLLQPEQLVQQSARWSPIVNFLSTGADPTMLIEQLARKQRISLQTVSMGEGQDDPARKAVRKAMLDGTWVLLQNCHLSLDYMSELYNEVTELIPRTVLLNRRNTSSNPITSVDFPDFAAMDLPLSSKRTQSTDNSSISIQDSFRLWLTTEVHSQFPANLLQVSVKFTNEPPEGIKASLLRTYGDVTQDLLDSCISGEWRSLLYTLAFLHCTVQERRKYGSMGWSQPYEFNQSDFNANVQFVQHHIDQIEFSRHTTKNSTLDWKCLRYMIAEIQYGGRITNQYDLRLLKTLTKTFFHERMFTADYQLAPNYHVPQLNTVAQYESFIQDLPSRDSSEAFHLHANADIDYSTRTGGYILDCIQAMEPKELCVGTQRLSDDEKPDKVPTEIGRESLVTSICSDMLSKLPSPISSHKMNARLEALGLLQPMTIFLRQEVERMNRLLRLVSTTLSELLQAMEGVVVIDELLGKAMNAIFEAKIPYNWIKCSWESSTLGFWFTDLLDRCSQLYTWLLECKPASYWLTGFFNPQGFLTALKQEVTRKQSAWTLDQVVLVNRVTRLNLEDIKEHPTEGVFVHGLHLQGACWDHKNARLVEPRSKQLFDSLPVVHLTVHLDSSHRVWFGGFEPNEGSFIAKLSPKSLKSNSAASIKSIDLSLKTKDKTSAAGSQTISVLTASTTSNSHFGRNKLQEATQEQSSKLGKHATDTTDIYIAPVYKTSARSTTDFITTLKLTCSKKSDHWILRSVAVLGDIR</sequence>
<dbReference type="Gene3D" id="1.20.920.20">
    <property type="match status" value="1"/>
</dbReference>
<dbReference type="GO" id="GO:0005874">
    <property type="term" value="C:microtubule"/>
    <property type="evidence" value="ECO:0007669"/>
    <property type="project" value="UniProtKB-KW"/>
</dbReference>
<keyword evidence="17" id="KW-1185">Reference proteome</keyword>
<comment type="subcellular location">
    <subcellularLocation>
        <location evidence="1">Cytoplasm</location>
        <location evidence="1">Cytoskeleton</location>
        <location evidence="1">Cilium axoneme</location>
    </subcellularLocation>
</comment>
<organism evidence="16 17">
    <name type="scientific">Opisthorchis felineus</name>
    <dbReference type="NCBI Taxonomy" id="147828"/>
    <lineage>
        <taxon>Eukaryota</taxon>
        <taxon>Metazoa</taxon>
        <taxon>Spiralia</taxon>
        <taxon>Lophotrochozoa</taxon>
        <taxon>Platyhelminthes</taxon>
        <taxon>Trematoda</taxon>
        <taxon>Digenea</taxon>
        <taxon>Opisthorchiida</taxon>
        <taxon>Opisthorchiata</taxon>
        <taxon>Opisthorchiidae</taxon>
        <taxon>Opisthorchis</taxon>
    </lineage>
</organism>
<proteinExistence type="inferred from homology"/>
<dbReference type="PANTHER" id="PTHR46532:SF4">
    <property type="entry name" value="AAA+ ATPASE DOMAIN-CONTAINING PROTEIN"/>
    <property type="match status" value="1"/>
</dbReference>
<dbReference type="Gene3D" id="1.10.8.710">
    <property type="match status" value="1"/>
</dbReference>
<dbReference type="Pfam" id="PF18198">
    <property type="entry name" value="AAA_lid_11"/>
    <property type="match status" value="1"/>
</dbReference>
<evidence type="ECO:0000256" key="11">
    <source>
        <dbReference type="ARBA" id="ARBA00023175"/>
    </source>
</evidence>
<dbReference type="Pfam" id="PF08393">
    <property type="entry name" value="DHC_N2"/>
    <property type="match status" value="1"/>
</dbReference>
<dbReference type="Gene3D" id="1.20.58.1120">
    <property type="match status" value="1"/>
</dbReference>
<dbReference type="InterPro" id="IPR041658">
    <property type="entry name" value="AAA_lid_11"/>
</dbReference>
<dbReference type="EMBL" id="SJOL01006392">
    <property type="protein sequence ID" value="TGZ67922.1"/>
    <property type="molecule type" value="Genomic_DNA"/>
</dbReference>
<evidence type="ECO:0000313" key="16">
    <source>
        <dbReference type="EMBL" id="TGZ67922.1"/>
    </source>
</evidence>
<dbReference type="InterPro" id="IPR041228">
    <property type="entry name" value="Dynein_C"/>
</dbReference>
<dbReference type="Gene3D" id="3.20.180.20">
    <property type="entry name" value="Dynein heavy chain, N-terminal domain 2"/>
    <property type="match status" value="1"/>
</dbReference>
<keyword evidence="10" id="KW-0969">Cilium</keyword>
<evidence type="ECO:0000259" key="15">
    <source>
        <dbReference type="SMART" id="SM00382"/>
    </source>
</evidence>
<comment type="similarity">
    <text evidence="2">Belongs to the dynein heavy chain family.</text>
</comment>